<dbReference type="AlphaFoldDB" id="A0A5N5SKC3"/>
<dbReference type="FunFam" id="1.10.10.10:FF:000118">
    <property type="entry name" value="40S ribosomal protein S19"/>
    <property type="match status" value="1"/>
</dbReference>
<evidence type="ECO:0000313" key="4">
    <source>
        <dbReference type="EMBL" id="KAB7494521.1"/>
    </source>
</evidence>
<accession>A0A5N5SKC3</accession>
<dbReference type="Pfam" id="PF01090">
    <property type="entry name" value="Ribosomal_S19e"/>
    <property type="match status" value="1"/>
</dbReference>
<organism evidence="4 5">
    <name type="scientific">Armadillidium nasatum</name>
    <dbReference type="NCBI Taxonomy" id="96803"/>
    <lineage>
        <taxon>Eukaryota</taxon>
        <taxon>Metazoa</taxon>
        <taxon>Ecdysozoa</taxon>
        <taxon>Arthropoda</taxon>
        <taxon>Crustacea</taxon>
        <taxon>Multicrustacea</taxon>
        <taxon>Malacostraca</taxon>
        <taxon>Eumalacostraca</taxon>
        <taxon>Peracarida</taxon>
        <taxon>Isopoda</taxon>
        <taxon>Oniscidea</taxon>
        <taxon>Crinocheta</taxon>
        <taxon>Armadillidiidae</taxon>
        <taxon>Armadillidium</taxon>
    </lineage>
</organism>
<evidence type="ECO:0000256" key="1">
    <source>
        <dbReference type="ARBA" id="ARBA00010014"/>
    </source>
</evidence>
<dbReference type="GO" id="GO:0022627">
    <property type="term" value="C:cytosolic small ribosomal subunit"/>
    <property type="evidence" value="ECO:0007669"/>
    <property type="project" value="TreeGrafter"/>
</dbReference>
<dbReference type="GO" id="GO:0003723">
    <property type="term" value="F:RNA binding"/>
    <property type="evidence" value="ECO:0007669"/>
    <property type="project" value="TreeGrafter"/>
</dbReference>
<dbReference type="GO" id="GO:0000028">
    <property type="term" value="P:ribosomal small subunit assembly"/>
    <property type="evidence" value="ECO:0007669"/>
    <property type="project" value="TreeGrafter"/>
</dbReference>
<gene>
    <name evidence="4" type="primary">RPS19</name>
    <name evidence="4" type="ORF">Anas_02935</name>
</gene>
<evidence type="ECO:0000313" key="5">
    <source>
        <dbReference type="Proteomes" id="UP000326759"/>
    </source>
</evidence>
<dbReference type="InterPro" id="IPR036390">
    <property type="entry name" value="WH_DNA-bd_sf"/>
</dbReference>
<dbReference type="InterPro" id="IPR036388">
    <property type="entry name" value="WH-like_DNA-bd_sf"/>
</dbReference>
<evidence type="ECO:0000256" key="2">
    <source>
        <dbReference type="ARBA" id="ARBA00022980"/>
    </source>
</evidence>
<proteinExistence type="inferred from homology"/>
<dbReference type="Proteomes" id="UP000326759">
    <property type="component" value="Unassembled WGS sequence"/>
</dbReference>
<dbReference type="InterPro" id="IPR001266">
    <property type="entry name" value="Ribosomal_eS19"/>
</dbReference>
<dbReference type="PANTHER" id="PTHR11710">
    <property type="entry name" value="40S RIBOSOMAL PROTEIN S19"/>
    <property type="match status" value="1"/>
</dbReference>
<evidence type="ECO:0000256" key="3">
    <source>
        <dbReference type="ARBA" id="ARBA00023274"/>
    </source>
</evidence>
<dbReference type="GO" id="GO:0002181">
    <property type="term" value="P:cytoplasmic translation"/>
    <property type="evidence" value="ECO:0007669"/>
    <property type="project" value="UniProtKB-ARBA"/>
</dbReference>
<dbReference type="SUPFAM" id="SSF46785">
    <property type="entry name" value="Winged helix' DNA-binding domain"/>
    <property type="match status" value="1"/>
</dbReference>
<dbReference type="SMART" id="SM01413">
    <property type="entry name" value="Ribosomal_S19e"/>
    <property type="match status" value="1"/>
</dbReference>
<reference evidence="4 5" key="1">
    <citation type="journal article" date="2019" name="PLoS Biol.">
        <title>Sex chromosomes control vertical transmission of feminizing Wolbachia symbionts in an isopod.</title>
        <authorList>
            <person name="Becking T."/>
            <person name="Chebbi M.A."/>
            <person name="Giraud I."/>
            <person name="Moumen B."/>
            <person name="Laverre T."/>
            <person name="Caubet Y."/>
            <person name="Peccoud J."/>
            <person name="Gilbert C."/>
            <person name="Cordaux R."/>
        </authorList>
    </citation>
    <scope>NUCLEOTIDE SEQUENCE [LARGE SCALE GENOMIC DNA]</scope>
    <source>
        <strain evidence="4">ANa2</strain>
        <tissue evidence="4">Whole body excluding digestive tract and cuticle</tissue>
    </source>
</reference>
<keyword evidence="3" id="KW-0687">Ribonucleoprotein</keyword>
<protein>
    <submittedName>
        <fullName evidence="4">40S ribosomal protein S19</fullName>
    </submittedName>
</protein>
<comment type="caution">
    <text evidence="4">The sequence shown here is derived from an EMBL/GenBank/DDBJ whole genome shotgun (WGS) entry which is preliminary data.</text>
</comment>
<dbReference type="EMBL" id="SEYY01023954">
    <property type="protein sequence ID" value="KAB7494521.1"/>
    <property type="molecule type" value="Genomic_DNA"/>
</dbReference>
<dbReference type="Gene3D" id="1.10.10.10">
    <property type="entry name" value="Winged helix-like DNA-binding domain superfamily/Winged helix DNA-binding domain"/>
    <property type="match status" value="1"/>
</dbReference>
<dbReference type="PANTHER" id="PTHR11710:SF0">
    <property type="entry name" value="40S RIBOSOMAL PROTEIN S19"/>
    <property type="match status" value="1"/>
</dbReference>
<name>A0A5N5SKC3_9CRUS</name>
<comment type="similarity">
    <text evidence="1">Belongs to the eukaryotic ribosomal protein eS19 family.</text>
</comment>
<sequence length="148" mass="16723">MPSVSVKDVNQQIFTKSFAEFLKKSGKVKVPEWSDLVKTAKFKELAPYDEDWFFTRVAAVARHIYMRSPVGVGAVRKIFGGRIRRGTRPSHFCISSGSIARKCLQTLQQMKLIEKGPNGGRVLTPQGQRDLDRIAAQIKYNSRSKKSH</sequence>
<keyword evidence="2 4" id="KW-0689">Ribosomal protein</keyword>
<dbReference type="GO" id="GO:0003735">
    <property type="term" value="F:structural constituent of ribosome"/>
    <property type="evidence" value="ECO:0007669"/>
    <property type="project" value="InterPro"/>
</dbReference>
<dbReference type="OrthoDB" id="428974at2759"/>
<keyword evidence="5" id="KW-1185">Reference proteome</keyword>